<name>A0AAQ4PT79_GASAC</name>
<dbReference type="Pfam" id="PF02214">
    <property type="entry name" value="BTB_2"/>
    <property type="match status" value="1"/>
</dbReference>
<evidence type="ECO:0000313" key="3">
    <source>
        <dbReference type="Proteomes" id="UP000007635"/>
    </source>
</evidence>
<dbReference type="Proteomes" id="UP000007635">
    <property type="component" value="Chromosome XVII"/>
</dbReference>
<accession>A0AAQ4PT79</accession>
<reference evidence="2" key="2">
    <citation type="submission" date="2025-08" db="UniProtKB">
        <authorList>
            <consortium name="Ensembl"/>
        </authorList>
    </citation>
    <scope>IDENTIFICATION</scope>
</reference>
<dbReference type="Ensembl" id="ENSGACT00000085093.1">
    <property type="protein sequence ID" value="ENSGACP00000041208.1"/>
    <property type="gene ID" value="ENSGACG00000003980.2"/>
</dbReference>
<dbReference type="InterPro" id="IPR000210">
    <property type="entry name" value="BTB/POZ_dom"/>
</dbReference>
<dbReference type="Gene3D" id="3.30.710.10">
    <property type="entry name" value="Potassium Channel Kv1.1, Chain A"/>
    <property type="match status" value="1"/>
</dbReference>
<evidence type="ECO:0000313" key="2">
    <source>
        <dbReference type="Ensembl" id="ENSGACP00000041208.1"/>
    </source>
</evidence>
<dbReference type="SUPFAM" id="SSF54695">
    <property type="entry name" value="POZ domain"/>
    <property type="match status" value="1"/>
</dbReference>
<feature type="domain" description="BTB" evidence="1">
    <location>
        <begin position="41"/>
        <end position="142"/>
    </location>
</feature>
<protein>
    <recommendedName>
        <fullName evidence="1">BTB domain-containing protein</fullName>
    </recommendedName>
</protein>
<dbReference type="AlphaFoldDB" id="A0AAQ4PT79"/>
<organism evidence="2 3">
    <name type="scientific">Gasterosteus aculeatus aculeatus</name>
    <name type="common">three-spined stickleback</name>
    <dbReference type="NCBI Taxonomy" id="481459"/>
    <lineage>
        <taxon>Eukaryota</taxon>
        <taxon>Metazoa</taxon>
        <taxon>Chordata</taxon>
        <taxon>Craniata</taxon>
        <taxon>Vertebrata</taxon>
        <taxon>Euteleostomi</taxon>
        <taxon>Actinopterygii</taxon>
        <taxon>Neopterygii</taxon>
        <taxon>Teleostei</taxon>
        <taxon>Neoteleostei</taxon>
        <taxon>Acanthomorphata</taxon>
        <taxon>Eupercaria</taxon>
        <taxon>Perciformes</taxon>
        <taxon>Cottioidei</taxon>
        <taxon>Gasterosteales</taxon>
        <taxon>Gasterosteidae</taxon>
        <taxon>Gasterosteus</taxon>
    </lineage>
</organism>
<dbReference type="SMART" id="SM00225">
    <property type="entry name" value="BTB"/>
    <property type="match status" value="1"/>
</dbReference>
<proteinExistence type="predicted"/>
<dbReference type="PANTHER" id="PTHR14499:SF10">
    <property type="entry name" value="BTB_POZ DOMAIN-CONTAINING PROTEIN KCTD6"/>
    <property type="match status" value="1"/>
</dbReference>
<reference evidence="2" key="3">
    <citation type="submission" date="2025-09" db="UniProtKB">
        <authorList>
            <consortium name="Ensembl"/>
        </authorList>
    </citation>
    <scope>IDENTIFICATION</scope>
</reference>
<keyword evidence="3" id="KW-1185">Reference proteome</keyword>
<dbReference type="InterPro" id="IPR003131">
    <property type="entry name" value="T1-type_BTB"/>
</dbReference>
<evidence type="ECO:0000259" key="1">
    <source>
        <dbReference type="SMART" id="SM00225"/>
    </source>
</evidence>
<dbReference type="InterPro" id="IPR011333">
    <property type="entry name" value="SKP1/BTB/POZ_sf"/>
</dbReference>
<sequence>MSFSSPSLDSSQAQIHRCALRIERPSAFSLHFSSCFVQMGELVTLNVGGCVYSTSLSTLLRYPDSMLGAMIGGDLPTARDAHGNYFIDRDGPLFRYILNFLRTAELTLPCDFKEAKLLRKEADFYQIEPLIQCLGDPKPLLPYPTDSYEEVVELSSTRKLSKYSNPVAVIITQLTITTKVPAVLESISSSFTKWNKHMMDTRDLQGSFTFGPCDHQQEVSLRVHLLDFISKAVCVFLSPNVHVYK</sequence>
<dbReference type="PANTHER" id="PTHR14499">
    <property type="entry name" value="POTASSIUM CHANNEL TETRAMERIZATION DOMAIN-CONTAINING"/>
    <property type="match status" value="1"/>
</dbReference>
<reference evidence="2 3" key="1">
    <citation type="journal article" date="2021" name="G3 (Bethesda)">
        <title>Improved contiguity of the threespine stickleback genome using long-read sequencing.</title>
        <authorList>
            <person name="Nath S."/>
            <person name="Shaw D.E."/>
            <person name="White M.A."/>
        </authorList>
    </citation>
    <scope>NUCLEOTIDE SEQUENCE [LARGE SCALE GENOMIC DNA]</scope>
    <source>
        <strain evidence="2 3">Lake Benthic</strain>
    </source>
</reference>
<dbReference type="GO" id="GO:0051260">
    <property type="term" value="P:protein homooligomerization"/>
    <property type="evidence" value="ECO:0007669"/>
    <property type="project" value="InterPro"/>
</dbReference>
<dbReference type="GeneTree" id="ENSGT00940000157869"/>